<protein>
    <submittedName>
        <fullName evidence="1">Surface protein-2</fullName>
    </submittedName>
</protein>
<evidence type="ECO:0000313" key="1">
    <source>
        <dbReference type="EMBL" id="BAR85806.1"/>
    </source>
</evidence>
<name>A0A9W3ZYE4_BACTO</name>
<dbReference type="AlphaFoldDB" id="A0A9W3ZYE4"/>
<sequence>MKLLLFWIKEMKDVRKHTIIGLRSYLKHKLRITYDDRCFLFGGIDSYRYDYYLWKQDKNNVKIIRR</sequence>
<organism evidence="1 2">
    <name type="scientific">Bacillus thuringiensis subsp. tolworthi</name>
    <dbReference type="NCBI Taxonomy" id="1442"/>
    <lineage>
        <taxon>Bacteria</taxon>
        <taxon>Bacillati</taxon>
        <taxon>Bacillota</taxon>
        <taxon>Bacilli</taxon>
        <taxon>Bacillales</taxon>
        <taxon>Bacillaceae</taxon>
        <taxon>Bacillus</taxon>
        <taxon>Bacillus cereus group</taxon>
    </lineage>
</organism>
<gene>
    <name evidence="1" type="ORF">KNN_04963</name>
</gene>
<evidence type="ECO:0000313" key="2">
    <source>
        <dbReference type="Proteomes" id="UP000055316"/>
    </source>
</evidence>
<dbReference type="Proteomes" id="UP000055316">
    <property type="component" value="Chromosome"/>
</dbReference>
<accession>A0A9W3ZYE4</accession>
<proteinExistence type="predicted"/>
<dbReference type="EMBL" id="AP014864">
    <property type="protein sequence ID" value="BAR85806.1"/>
    <property type="molecule type" value="Genomic_DNA"/>
</dbReference>
<reference evidence="1 2" key="1">
    <citation type="submission" date="2015-05" db="EMBL/GenBank/DDBJ databases">
        <title>Whole genome sequence of Bacillus thuringiensis serovar tolworthi Pasteur Institute Standard strain.</title>
        <authorList>
            <person name="Kanda K."/>
            <person name="Nakashima K."/>
            <person name="Nagano Y."/>
        </authorList>
    </citation>
    <scope>NUCLEOTIDE SEQUENCE [LARGE SCALE GENOMIC DNA]</scope>
    <source>
        <strain evidence="1 2">Pasteur Institute Standard strain</strain>
    </source>
</reference>